<dbReference type="PANTHER" id="PTHR37262">
    <property type="entry name" value="PROTEIN PEP-RELATED DEVELOPMENT ARRESTED 1, CHLOROPLASTIC"/>
    <property type="match status" value="1"/>
</dbReference>
<feature type="coiled-coil region" evidence="1">
    <location>
        <begin position="174"/>
        <end position="231"/>
    </location>
</feature>
<dbReference type="eggNOG" id="ENOG502SB7S">
    <property type="taxonomic scope" value="Eukaryota"/>
</dbReference>
<dbReference type="AlphaFoldDB" id="C1E0J5"/>
<keyword evidence="1" id="KW-0175">Coiled coil</keyword>
<dbReference type="Proteomes" id="UP000002009">
    <property type="component" value="Chromosome 2"/>
</dbReference>
<dbReference type="GO" id="GO:0006355">
    <property type="term" value="P:regulation of DNA-templated transcription"/>
    <property type="evidence" value="ECO:0007669"/>
    <property type="project" value="InterPro"/>
</dbReference>
<evidence type="ECO:0000313" key="2">
    <source>
        <dbReference type="EMBL" id="ACO61312.1"/>
    </source>
</evidence>
<dbReference type="OMA" id="YFEACDV"/>
<reference evidence="2 3" key="1">
    <citation type="journal article" date="2009" name="Science">
        <title>Green evolution and dynamic adaptations revealed by genomes of the marine picoeukaryotes Micromonas.</title>
        <authorList>
            <person name="Worden A.Z."/>
            <person name="Lee J.H."/>
            <person name="Mock T."/>
            <person name="Rouze P."/>
            <person name="Simmons M.P."/>
            <person name="Aerts A.L."/>
            <person name="Allen A.E."/>
            <person name="Cuvelier M.L."/>
            <person name="Derelle E."/>
            <person name="Everett M.V."/>
            <person name="Foulon E."/>
            <person name="Grimwood J."/>
            <person name="Gundlach H."/>
            <person name="Henrissat B."/>
            <person name="Napoli C."/>
            <person name="McDonald S.M."/>
            <person name="Parker M.S."/>
            <person name="Rombauts S."/>
            <person name="Salamov A."/>
            <person name="Von Dassow P."/>
            <person name="Badger J.H."/>
            <person name="Coutinho P.M."/>
            <person name="Demir E."/>
            <person name="Dubchak I."/>
            <person name="Gentemann C."/>
            <person name="Eikrem W."/>
            <person name="Gready J.E."/>
            <person name="John U."/>
            <person name="Lanier W."/>
            <person name="Lindquist E.A."/>
            <person name="Lucas S."/>
            <person name="Mayer K.F."/>
            <person name="Moreau H."/>
            <person name="Not F."/>
            <person name="Otillar R."/>
            <person name="Panaud O."/>
            <person name="Pangilinan J."/>
            <person name="Paulsen I."/>
            <person name="Piegu B."/>
            <person name="Poliakov A."/>
            <person name="Robbens S."/>
            <person name="Schmutz J."/>
            <person name="Toulza E."/>
            <person name="Wyss T."/>
            <person name="Zelensky A."/>
            <person name="Zhou K."/>
            <person name="Armbrust E.V."/>
            <person name="Bhattacharya D."/>
            <person name="Goodenough U.W."/>
            <person name="Van de Peer Y."/>
            <person name="Grigoriev I.V."/>
        </authorList>
    </citation>
    <scope>NUCLEOTIDE SEQUENCE [LARGE SCALE GENOMIC DNA]</scope>
    <source>
        <strain evidence="3">RCC299 / NOUM17</strain>
    </source>
</reference>
<dbReference type="PANTHER" id="PTHR37262:SF1">
    <property type="entry name" value="PROTEIN PEP-RELATED DEVELOPMENT ARRESTED 1, CHLOROPLASTIC"/>
    <property type="match status" value="1"/>
</dbReference>
<dbReference type="OrthoDB" id="2015968at2759"/>
<proteinExistence type="predicted"/>
<evidence type="ECO:0000313" key="3">
    <source>
        <dbReference type="Proteomes" id="UP000002009"/>
    </source>
</evidence>
<name>C1E0J5_MICCC</name>
<accession>C1E0J5</accession>
<sequence length="419" mass="45994">MMLASCVPTPTVAASARNARRINRAPAAMKCVNRRSRSRVVARAESSSPDAIADNVDRAAKLLDQIIKETVEQIFVEEAVEEVIPGDDDDDVKISNGAGKGEMAPKPMVDKEAVLRGVVLKHLDEFDGSFLAAISAYVQVAEASGDFGLLSMLAAIREEVIAAVSGEMQPEIQVVQLVARLARKEDRLEVLRAANRGGGKAVGENVPAAKIESVENTAARLCDEMESTEHVPNWQLLYQLLLTRETSRQLHPKADDMGVYNTTVLNSSFSPSEIPVAEAAMIKELVMISDPMSRRANIMAKFVECQELDESATRSNLDSGKIKLKRTSRGFKPREEVTGEDRGMDVFDIRDIRPGRFIDCVLNMRVAMQREGPEAAVMVEVLTAMYFEACDVVLEQADKGTKKYRASEKSLEEFGDSKS</sequence>
<organism evidence="2 3">
    <name type="scientific">Micromonas commoda (strain RCC299 / NOUM17 / CCMP2709)</name>
    <name type="common">Picoplanktonic green alga</name>
    <dbReference type="NCBI Taxonomy" id="296587"/>
    <lineage>
        <taxon>Eukaryota</taxon>
        <taxon>Viridiplantae</taxon>
        <taxon>Chlorophyta</taxon>
        <taxon>Mamiellophyceae</taxon>
        <taxon>Mamiellales</taxon>
        <taxon>Mamiellaceae</taxon>
        <taxon>Micromonas</taxon>
    </lineage>
</organism>
<keyword evidence="3" id="KW-1185">Reference proteome</keyword>
<dbReference type="RefSeq" id="XP_002500054.1">
    <property type="nucleotide sequence ID" value="XM_002500008.1"/>
</dbReference>
<gene>
    <name evidence="2" type="ORF">MICPUN_107758</name>
</gene>
<dbReference type="InterPro" id="IPR038961">
    <property type="entry name" value="PRDA1"/>
</dbReference>
<protein>
    <submittedName>
        <fullName evidence="2">Uncharacterized protein</fullName>
    </submittedName>
</protein>
<dbReference type="KEGG" id="mis:MICPUN_107758"/>
<dbReference type="InParanoid" id="C1E0J5"/>
<dbReference type="STRING" id="296587.C1E0J5"/>
<dbReference type="GO" id="GO:0042644">
    <property type="term" value="C:chloroplast nucleoid"/>
    <property type="evidence" value="ECO:0007669"/>
    <property type="project" value="InterPro"/>
</dbReference>
<evidence type="ECO:0000256" key="1">
    <source>
        <dbReference type="SAM" id="Coils"/>
    </source>
</evidence>
<dbReference type="EMBL" id="CP001323">
    <property type="protein sequence ID" value="ACO61312.1"/>
    <property type="molecule type" value="Genomic_DNA"/>
</dbReference>
<dbReference type="FunCoup" id="C1E0J5">
    <property type="interactions" value="211"/>
</dbReference>
<dbReference type="GeneID" id="8241248"/>